<dbReference type="SUPFAM" id="SSF103491">
    <property type="entry name" value="Preprotein translocase SecY subunit"/>
    <property type="match status" value="1"/>
</dbReference>
<dbReference type="AlphaFoldDB" id="A0AAD1ZR28"/>
<dbReference type="Proteomes" id="UP000834106">
    <property type="component" value="Chromosome 13"/>
</dbReference>
<protein>
    <submittedName>
        <fullName evidence="2">Uncharacterized protein</fullName>
    </submittedName>
</protein>
<keyword evidence="1" id="KW-0472">Membrane</keyword>
<keyword evidence="1" id="KW-1133">Transmembrane helix</keyword>
<reference evidence="2" key="1">
    <citation type="submission" date="2023-05" db="EMBL/GenBank/DDBJ databases">
        <authorList>
            <person name="Huff M."/>
        </authorList>
    </citation>
    <scope>NUCLEOTIDE SEQUENCE</scope>
</reference>
<keyword evidence="1" id="KW-0812">Transmembrane</keyword>
<dbReference type="EMBL" id="OU503048">
    <property type="protein sequence ID" value="CAI9774346.1"/>
    <property type="molecule type" value="Genomic_DNA"/>
</dbReference>
<keyword evidence="3" id="KW-1185">Reference proteome</keyword>
<organism evidence="2 3">
    <name type="scientific">Fraxinus pennsylvanica</name>
    <dbReference type="NCBI Taxonomy" id="56036"/>
    <lineage>
        <taxon>Eukaryota</taxon>
        <taxon>Viridiplantae</taxon>
        <taxon>Streptophyta</taxon>
        <taxon>Embryophyta</taxon>
        <taxon>Tracheophyta</taxon>
        <taxon>Spermatophyta</taxon>
        <taxon>Magnoliopsida</taxon>
        <taxon>eudicotyledons</taxon>
        <taxon>Gunneridae</taxon>
        <taxon>Pentapetalae</taxon>
        <taxon>asterids</taxon>
        <taxon>lamiids</taxon>
        <taxon>Lamiales</taxon>
        <taxon>Oleaceae</taxon>
        <taxon>Oleeae</taxon>
        <taxon>Fraxinus</taxon>
    </lineage>
</organism>
<accession>A0AAD1ZR28</accession>
<dbReference type="Gene3D" id="1.10.3370.10">
    <property type="entry name" value="SecY subunit domain"/>
    <property type="match status" value="1"/>
</dbReference>
<gene>
    <name evidence="2" type="ORF">FPE_LOCUS21776</name>
</gene>
<evidence type="ECO:0000313" key="3">
    <source>
        <dbReference type="Proteomes" id="UP000834106"/>
    </source>
</evidence>
<feature type="transmembrane region" description="Helical" evidence="1">
    <location>
        <begin position="86"/>
        <end position="103"/>
    </location>
</feature>
<name>A0AAD1ZR28_9LAMI</name>
<dbReference type="InterPro" id="IPR023201">
    <property type="entry name" value="SecY_dom_sf"/>
</dbReference>
<sequence>MFDERQHILDKDSDNIVILDGFTNCLKLRKEGLDGHEKIKSYMCVYLLISSSEVVDLSWLCNTGSCDACYAVPYLIYAASHRAKHVTVMTLVLIFGAMTMTWICDKISESGFVISQGMSLHFSSF</sequence>
<proteinExistence type="predicted"/>
<evidence type="ECO:0000256" key="1">
    <source>
        <dbReference type="SAM" id="Phobius"/>
    </source>
</evidence>
<evidence type="ECO:0000313" key="2">
    <source>
        <dbReference type="EMBL" id="CAI9774346.1"/>
    </source>
</evidence>